<keyword evidence="3" id="KW-1185">Reference proteome</keyword>
<dbReference type="RefSeq" id="XP_005840076.1">
    <property type="nucleotide sequence ID" value="XM_005840019.1"/>
</dbReference>
<dbReference type="Proteomes" id="UP000011087">
    <property type="component" value="Unassembled WGS sequence"/>
</dbReference>
<dbReference type="HOGENOM" id="CLU_3072747_0_0_1"/>
<reference evidence="2" key="3">
    <citation type="submission" date="2015-06" db="UniProtKB">
        <authorList>
            <consortium name="EnsemblProtists"/>
        </authorList>
    </citation>
    <scope>IDENTIFICATION</scope>
</reference>
<dbReference type="EMBL" id="JH992971">
    <property type="protein sequence ID" value="EKX53096.1"/>
    <property type="molecule type" value="Genomic_DNA"/>
</dbReference>
<gene>
    <name evidence="1" type="ORF">GUITHDRAFT_150521</name>
</gene>
<proteinExistence type="predicted"/>
<dbReference type="Gene3D" id="3.90.70.10">
    <property type="entry name" value="Cysteine proteinases"/>
    <property type="match status" value="1"/>
</dbReference>
<reference evidence="1 3" key="1">
    <citation type="journal article" date="2012" name="Nature">
        <title>Algal genomes reveal evolutionary mosaicism and the fate of nucleomorphs.</title>
        <authorList>
            <consortium name="DOE Joint Genome Institute"/>
            <person name="Curtis B.A."/>
            <person name="Tanifuji G."/>
            <person name="Burki F."/>
            <person name="Gruber A."/>
            <person name="Irimia M."/>
            <person name="Maruyama S."/>
            <person name="Arias M.C."/>
            <person name="Ball S.G."/>
            <person name="Gile G.H."/>
            <person name="Hirakawa Y."/>
            <person name="Hopkins J.F."/>
            <person name="Kuo A."/>
            <person name="Rensing S.A."/>
            <person name="Schmutz J."/>
            <person name="Symeonidi A."/>
            <person name="Elias M."/>
            <person name="Eveleigh R.J."/>
            <person name="Herman E.K."/>
            <person name="Klute M.J."/>
            <person name="Nakayama T."/>
            <person name="Obornik M."/>
            <person name="Reyes-Prieto A."/>
            <person name="Armbrust E.V."/>
            <person name="Aves S.J."/>
            <person name="Beiko R.G."/>
            <person name="Coutinho P."/>
            <person name="Dacks J.B."/>
            <person name="Durnford D.G."/>
            <person name="Fast N.M."/>
            <person name="Green B.R."/>
            <person name="Grisdale C.J."/>
            <person name="Hempel F."/>
            <person name="Henrissat B."/>
            <person name="Hoppner M.P."/>
            <person name="Ishida K."/>
            <person name="Kim E."/>
            <person name="Koreny L."/>
            <person name="Kroth P.G."/>
            <person name="Liu Y."/>
            <person name="Malik S.B."/>
            <person name="Maier U.G."/>
            <person name="McRose D."/>
            <person name="Mock T."/>
            <person name="Neilson J.A."/>
            <person name="Onodera N.T."/>
            <person name="Poole A.M."/>
            <person name="Pritham E.J."/>
            <person name="Richards T.A."/>
            <person name="Rocap G."/>
            <person name="Roy S.W."/>
            <person name="Sarai C."/>
            <person name="Schaack S."/>
            <person name="Shirato S."/>
            <person name="Slamovits C.H."/>
            <person name="Spencer D.F."/>
            <person name="Suzuki S."/>
            <person name="Worden A.Z."/>
            <person name="Zauner S."/>
            <person name="Barry K."/>
            <person name="Bell C."/>
            <person name="Bharti A.K."/>
            <person name="Crow J.A."/>
            <person name="Grimwood J."/>
            <person name="Kramer R."/>
            <person name="Lindquist E."/>
            <person name="Lucas S."/>
            <person name="Salamov A."/>
            <person name="McFadden G.I."/>
            <person name="Lane C.E."/>
            <person name="Keeling P.J."/>
            <person name="Gray M.W."/>
            <person name="Grigoriev I.V."/>
            <person name="Archibald J.M."/>
        </authorList>
    </citation>
    <scope>NUCLEOTIDE SEQUENCE</scope>
    <source>
        <strain evidence="1 3">CCMP2712</strain>
    </source>
</reference>
<dbReference type="AlphaFoldDB" id="L1JWY5"/>
<dbReference type="OrthoDB" id="6287070at2759"/>
<evidence type="ECO:0000313" key="1">
    <source>
        <dbReference type="EMBL" id="EKX53096.1"/>
    </source>
</evidence>
<organism evidence="1">
    <name type="scientific">Guillardia theta (strain CCMP2712)</name>
    <name type="common">Cryptophyte</name>
    <dbReference type="NCBI Taxonomy" id="905079"/>
    <lineage>
        <taxon>Eukaryota</taxon>
        <taxon>Cryptophyceae</taxon>
        <taxon>Pyrenomonadales</taxon>
        <taxon>Geminigeraceae</taxon>
        <taxon>Guillardia</taxon>
    </lineage>
</organism>
<evidence type="ECO:0000313" key="2">
    <source>
        <dbReference type="EnsemblProtists" id="EKX53096"/>
    </source>
</evidence>
<dbReference type="KEGG" id="gtt:GUITHDRAFT_150521"/>
<sequence>MGNNPVRNMPENPQDEIFQVKIFNAGNTCYLDSVLFAMFAVPSPAFEQLLTKR</sequence>
<dbReference type="InterPro" id="IPR038765">
    <property type="entry name" value="Papain-like_cys_pep_sf"/>
</dbReference>
<reference evidence="3" key="2">
    <citation type="submission" date="2012-11" db="EMBL/GenBank/DDBJ databases">
        <authorList>
            <person name="Kuo A."/>
            <person name="Curtis B.A."/>
            <person name="Tanifuji G."/>
            <person name="Burki F."/>
            <person name="Gruber A."/>
            <person name="Irimia M."/>
            <person name="Maruyama S."/>
            <person name="Arias M.C."/>
            <person name="Ball S.G."/>
            <person name="Gile G.H."/>
            <person name="Hirakawa Y."/>
            <person name="Hopkins J.F."/>
            <person name="Rensing S.A."/>
            <person name="Schmutz J."/>
            <person name="Symeonidi A."/>
            <person name="Elias M."/>
            <person name="Eveleigh R.J."/>
            <person name="Herman E.K."/>
            <person name="Klute M.J."/>
            <person name="Nakayama T."/>
            <person name="Obornik M."/>
            <person name="Reyes-Prieto A."/>
            <person name="Armbrust E.V."/>
            <person name="Aves S.J."/>
            <person name="Beiko R.G."/>
            <person name="Coutinho P."/>
            <person name="Dacks J.B."/>
            <person name="Durnford D.G."/>
            <person name="Fast N.M."/>
            <person name="Green B.R."/>
            <person name="Grisdale C."/>
            <person name="Hempe F."/>
            <person name="Henrissat B."/>
            <person name="Hoppner M.P."/>
            <person name="Ishida K.-I."/>
            <person name="Kim E."/>
            <person name="Koreny L."/>
            <person name="Kroth P.G."/>
            <person name="Liu Y."/>
            <person name="Malik S.-B."/>
            <person name="Maier U.G."/>
            <person name="McRose D."/>
            <person name="Mock T."/>
            <person name="Neilson J.A."/>
            <person name="Onodera N.T."/>
            <person name="Poole A.M."/>
            <person name="Pritham E.J."/>
            <person name="Richards T.A."/>
            <person name="Rocap G."/>
            <person name="Roy S.W."/>
            <person name="Sarai C."/>
            <person name="Schaack S."/>
            <person name="Shirato S."/>
            <person name="Slamovits C.H."/>
            <person name="Spencer D.F."/>
            <person name="Suzuki S."/>
            <person name="Worden A.Z."/>
            <person name="Zauner S."/>
            <person name="Barry K."/>
            <person name="Bell C."/>
            <person name="Bharti A.K."/>
            <person name="Crow J.A."/>
            <person name="Grimwood J."/>
            <person name="Kramer R."/>
            <person name="Lindquist E."/>
            <person name="Lucas S."/>
            <person name="Salamov A."/>
            <person name="McFadden G.I."/>
            <person name="Lane C.E."/>
            <person name="Keeling P.J."/>
            <person name="Gray M.W."/>
            <person name="Grigoriev I.V."/>
            <person name="Archibald J.M."/>
        </authorList>
    </citation>
    <scope>NUCLEOTIDE SEQUENCE</scope>
    <source>
        <strain evidence="3">CCMP2712</strain>
    </source>
</reference>
<evidence type="ECO:0008006" key="4">
    <source>
        <dbReference type="Google" id="ProtNLM"/>
    </source>
</evidence>
<name>L1JWY5_GUITC</name>
<protein>
    <recommendedName>
        <fullName evidence="4">USP domain-containing protein</fullName>
    </recommendedName>
</protein>
<dbReference type="GeneID" id="17309493"/>
<accession>L1JWY5</accession>
<dbReference type="EnsemblProtists" id="EKX53096">
    <property type="protein sequence ID" value="EKX53096"/>
    <property type="gene ID" value="GUITHDRAFT_150521"/>
</dbReference>
<dbReference type="PaxDb" id="55529-EKX53096"/>
<dbReference type="SUPFAM" id="SSF54001">
    <property type="entry name" value="Cysteine proteinases"/>
    <property type="match status" value="1"/>
</dbReference>
<evidence type="ECO:0000313" key="3">
    <source>
        <dbReference type="Proteomes" id="UP000011087"/>
    </source>
</evidence>